<dbReference type="InterPro" id="IPR012338">
    <property type="entry name" value="Beta-lactam/transpept-like"/>
</dbReference>
<dbReference type="InterPro" id="IPR036138">
    <property type="entry name" value="PBP_dimer_sf"/>
</dbReference>
<dbReference type="GO" id="GO:0071555">
    <property type="term" value="P:cell wall organization"/>
    <property type="evidence" value="ECO:0007669"/>
    <property type="project" value="TreeGrafter"/>
</dbReference>
<keyword evidence="6" id="KW-0808">Transferase</keyword>
<evidence type="ECO:0000256" key="3">
    <source>
        <dbReference type="ARBA" id="ARBA00023136"/>
    </source>
</evidence>
<gene>
    <name evidence="6" type="ORF">BKD30_08990</name>
</gene>
<dbReference type="Gene3D" id="3.40.710.10">
    <property type="entry name" value="DD-peptidase/beta-lactamase superfamily"/>
    <property type="match status" value="1"/>
</dbReference>
<dbReference type="RefSeq" id="WP_076704114.1">
    <property type="nucleotide sequence ID" value="NZ_MRDE01000063.1"/>
</dbReference>
<dbReference type="SUPFAM" id="SSF56519">
    <property type="entry name" value="Penicillin binding protein dimerisation domain"/>
    <property type="match status" value="1"/>
</dbReference>
<dbReference type="Gene3D" id="3.90.1310.10">
    <property type="entry name" value="Penicillin-binding protein 2a (Domain 2)"/>
    <property type="match status" value="1"/>
</dbReference>
<dbReference type="GO" id="GO:0008658">
    <property type="term" value="F:penicillin binding"/>
    <property type="evidence" value="ECO:0007669"/>
    <property type="project" value="InterPro"/>
</dbReference>
<dbReference type="GO" id="GO:0005886">
    <property type="term" value="C:plasma membrane"/>
    <property type="evidence" value="ECO:0007669"/>
    <property type="project" value="TreeGrafter"/>
</dbReference>
<dbReference type="Pfam" id="PF03717">
    <property type="entry name" value="PBP_dimer"/>
    <property type="match status" value="1"/>
</dbReference>
<dbReference type="Proteomes" id="UP000187085">
    <property type="component" value="Unassembled WGS sequence"/>
</dbReference>
<comment type="subcellular location">
    <subcellularLocation>
        <location evidence="1">Membrane</location>
    </subcellularLocation>
</comment>
<protein>
    <submittedName>
        <fullName evidence="6">Peptidoglycan glycosyltransferase</fullName>
    </submittedName>
</protein>
<dbReference type="SUPFAM" id="SSF56601">
    <property type="entry name" value="beta-lactamase/transpeptidase-like"/>
    <property type="match status" value="1"/>
</dbReference>
<name>A0A1R1L9Q7_9MICC</name>
<evidence type="ECO:0000313" key="6">
    <source>
        <dbReference type="EMBL" id="OMH24265.1"/>
    </source>
</evidence>
<dbReference type="PANTHER" id="PTHR30627:SF1">
    <property type="entry name" value="PEPTIDOGLYCAN D,D-TRANSPEPTIDASE FTSI"/>
    <property type="match status" value="1"/>
</dbReference>
<reference evidence="6 7" key="1">
    <citation type="submission" date="2016-12" db="EMBL/GenBank/DDBJ databases">
        <title>Draft genome of Tersicoccus phoenicis 1P05MA.</title>
        <authorList>
            <person name="Nakajima Y."/>
            <person name="Yoshizawa S."/>
            <person name="Nakamura K."/>
            <person name="Ogura Y."/>
            <person name="Hayashi T."/>
            <person name="Kogure K."/>
        </authorList>
    </citation>
    <scope>NUCLEOTIDE SEQUENCE [LARGE SCALE GENOMIC DNA]</scope>
    <source>
        <strain evidence="6 7">1p05MA</strain>
    </source>
</reference>
<feature type="domain" description="Penicillin-binding protein dimerisation" evidence="5">
    <location>
        <begin position="49"/>
        <end position="210"/>
    </location>
</feature>
<dbReference type="GO" id="GO:0016740">
    <property type="term" value="F:transferase activity"/>
    <property type="evidence" value="ECO:0007669"/>
    <property type="project" value="UniProtKB-KW"/>
</dbReference>
<keyword evidence="3" id="KW-0472">Membrane</keyword>
<dbReference type="Pfam" id="PF00905">
    <property type="entry name" value="Transpeptidase"/>
    <property type="match status" value="1"/>
</dbReference>
<evidence type="ECO:0000259" key="5">
    <source>
        <dbReference type="Pfam" id="PF03717"/>
    </source>
</evidence>
<keyword evidence="7" id="KW-1185">Reference proteome</keyword>
<dbReference type="InterPro" id="IPR001460">
    <property type="entry name" value="PCN-bd_Tpept"/>
</dbReference>
<dbReference type="AlphaFoldDB" id="A0A1R1L9Q7"/>
<accession>A0A1R1L9Q7</accession>
<comment type="similarity">
    <text evidence="2">Belongs to the transpeptidase family.</text>
</comment>
<evidence type="ECO:0000313" key="7">
    <source>
        <dbReference type="Proteomes" id="UP000187085"/>
    </source>
</evidence>
<sequence>MIGRRLRIGLVMLLTLLVLLGGRLFWVQGLDPSGLAQAVTANRTRVIEMPATRGEIVDANGNVLAKSVQSFNITVDQTLFQDYDRAAGDNGAKVRVTRDDAITELAAALSMDRAKVRTAVTGDKRFNYVARKVSPEVRTKVLDLGNPAVYTETNSQRVYPSGAVAGGLVGFMSSDNRALAGLELTQDKQLTGTDGERKFEIGANGVRIPNATANDVPARNGDTVRLTINQDIQWVAQQAIANQVAATKAEWGTAVVVEVSTGNLIAVADSTTVDPNNPGATPADRRGSLAVEAAYEPGSTTKMITASGLIEEKKATPLSQYLLPPTYTIDGQTFSDSFEHGYERRTLAGILGWSMNTGTVMAGSQLSREQRYDYLRRFGIGQPLNLPLPGTSQGILAPPDQWDGRQQYTVLFGQGVSQTPVHTAMAFQTIANNGIRLQPRLIDAYIEPDGTERKVPIAPGTRVVTQDTARQVQQILEGVITDGGAKDAQMEGYRIGGKTGTSENPGPNGGFDGFTASFVGIAPMDNPQYVVGIVLQKPQGNIYGISTAPVFKTIMSQVLNTYQVPPSTGNPPRLPLSY</sequence>
<feature type="domain" description="Penicillin-binding protein transpeptidase" evidence="4">
    <location>
        <begin position="252"/>
        <end position="555"/>
    </location>
</feature>
<organism evidence="6 7">
    <name type="scientific">Tersicoccus phoenicis</name>
    <dbReference type="NCBI Taxonomy" id="554083"/>
    <lineage>
        <taxon>Bacteria</taxon>
        <taxon>Bacillati</taxon>
        <taxon>Actinomycetota</taxon>
        <taxon>Actinomycetes</taxon>
        <taxon>Micrococcales</taxon>
        <taxon>Micrococcaceae</taxon>
        <taxon>Tersicoccus</taxon>
    </lineage>
</organism>
<comment type="caution">
    <text evidence="6">The sequence shown here is derived from an EMBL/GenBank/DDBJ whole genome shotgun (WGS) entry which is preliminary data.</text>
</comment>
<dbReference type="InterPro" id="IPR050515">
    <property type="entry name" value="Beta-lactam/transpept"/>
</dbReference>
<dbReference type="PANTHER" id="PTHR30627">
    <property type="entry name" value="PEPTIDOGLYCAN D,D-TRANSPEPTIDASE"/>
    <property type="match status" value="1"/>
</dbReference>
<dbReference type="STRING" id="554083.BKD30_08990"/>
<dbReference type="Gene3D" id="3.30.450.330">
    <property type="match status" value="1"/>
</dbReference>
<evidence type="ECO:0000259" key="4">
    <source>
        <dbReference type="Pfam" id="PF00905"/>
    </source>
</evidence>
<evidence type="ECO:0000256" key="1">
    <source>
        <dbReference type="ARBA" id="ARBA00004370"/>
    </source>
</evidence>
<dbReference type="EMBL" id="MRDE01000063">
    <property type="protein sequence ID" value="OMH24265.1"/>
    <property type="molecule type" value="Genomic_DNA"/>
</dbReference>
<evidence type="ECO:0000256" key="2">
    <source>
        <dbReference type="ARBA" id="ARBA00007171"/>
    </source>
</evidence>
<dbReference type="InterPro" id="IPR005311">
    <property type="entry name" value="PBP_dimer"/>
</dbReference>
<proteinExistence type="inferred from homology"/>